<evidence type="ECO:0000256" key="7">
    <source>
        <dbReference type="HAMAP-Rule" id="MF_00910"/>
    </source>
</evidence>
<evidence type="ECO:0000256" key="6">
    <source>
        <dbReference type="ARBA" id="ARBA00023306"/>
    </source>
</evidence>
<organism evidence="10 11">
    <name type="scientific">Periweissella beninensis</name>
    <dbReference type="NCBI Taxonomy" id="504936"/>
    <lineage>
        <taxon>Bacteria</taxon>
        <taxon>Bacillati</taxon>
        <taxon>Bacillota</taxon>
        <taxon>Bacilli</taxon>
        <taxon>Lactobacillales</taxon>
        <taxon>Lactobacillaceae</taxon>
        <taxon>Periweissella</taxon>
    </lineage>
</organism>
<keyword evidence="2 7" id="KW-0132">Cell division</keyword>
<keyword evidence="11" id="KW-1185">Reference proteome</keyword>
<evidence type="ECO:0000256" key="9">
    <source>
        <dbReference type="SAM" id="Coils"/>
    </source>
</evidence>
<evidence type="ECO:0000256" key="8">
    <source>
        <dbReference type="NCBIfam" id="TIGR02209"/>
    </source>
</evidence>
<dbReference type="InterPro" id="IPR011922">
    <property type="entry name" value="Cell_div_FtsL"/>
</dbReference>
<dbReference type="RefSeq" id="WP_205143915.1">
    <property type="nucleotide sequence ID" value="NZ_JAFBDN010000014.1"/>
</dbReference>
<feature type="coiled-coil region" evidence="9">
    <location>
        <begin position="72"/>
        <end position="99"/>
    </location>
</feature>
<keyword evidence="6 7" id="KW-0131">Cell cycle</keyword>
<sequence length="123" mass="13902">MKLSSNAQILPKVQPISQPTMKVVKNKPVKMARATWTHTELWMTLICGVFVTVLLVGIVATNVMMSQANKQLTTTQTQVENISSRNANLKQEINELTSHTRLQKIANKYDLQLTNQNIRNVNK</sequence>
<dbReference type="InterPro" id="IPR007060">
    <property type="entry name" value="FtsL/DivIC"/>
</dbReference>
<evidence type="ECO:0000313" key="11">
    <source>
        <dbReference type="Proteomes" id="UP001057481"/>
    </source>
</evidence>
<accession>A0ABT0VLJ6</accession>
<name>A0ABT0VLJ6_9LACO</name>
<proteinExistence type="inferred from homology"/>
<dbReference type="Pfam" id="PF04977">
    <property type="entry name" value="DivIC"/>
    <property type="match status" value="1"/>
</dbReference>
<dbReference type="GO" id="GO:0051301">
    <property type="term" value="P:cell division"/>
    <property type="evidence" value="ECO:0007669"/>
    <property type="project" value="UniProtKB-KW"/>
</dbReference>
<dbReference type="NCBIfam" id="TIGR02209">
    <property type="entry name" value="ftsL_broad"/>
    <property type="match status" value="1"/>
</dbReference>
<evidence type="ECO:0000256" key="3">
    <source>
        <dbReference type="ARBA" id="ARBA00022692"/>
    </source>
</evidence>
<comment type="similarity">
    <text evidence="7">Belongs to the FtsL family.</text>
</comment>
<feature type="transmembrane region" description="Helical" evidence="7">
    <location>
        <begin position="41"/>
        <end position="63"/>
    </location>
</feature>
<dbReference type="HAMAP" id="MF_00910">
    <property type="entry name" value="FtsL"/>
    <property type="match status" value="1"/>
</dbReference>
<dbReference type="Proteomes" id="UP001057481">
    <property type="component" value="Unassembled WGS sequence"/>
</dbReference>
<keyword evidence="1 7" id="KW-1003">Cell membrane</keyword>
<reference evidence="10" key="1">
    <citation type="submission" date="2021-04" db="EMBL/GenBank/DDBJ databases">
        <title>Taxonomic assessment of Weissella genus.</title>
        <authorList>
            <person name="Fanelli F."/>
            <person name="Chieffi D."/>
            <person name="Dell'Aquila A."/>
            <person name="Gyu-Sung C."/>
            <person name="Franz C.M.A.P."/>
            <person name="Fusco V."/>
        </authorList>
    </citation>
    <scope>NUCLEOTIDE SEQUENCE</scope>
    <source>
        <strain evidence="10">LMG 25373</strain>
    </source>
</reference>
<dbReference type="EMBL" id="JAGMVS010000074">
    <property type="protein sequence ID" value="MCM2438008.1"/>
    <property type="molecule type" value="Genomic_DNA"/>
</dbReference>
<keyword evidence="9" id="KW-0175">Coiled coil</keyword>
<evidence type="ECO:0000256" key="5">
    <source>
        <dbReference type="ARBA" id="ARBA00023136"/>
    </source>
</evidence>
<comment type="function">
    <text evidence="7">Essential cell division protein.</text>
</comment>
<comment type="caution">
    <text evidence="10">The sequence shown here is derived from an EMBL/GenBank/DDBJ whole genome shotgun (WGS) entry which is preliminary data.</text>
</comment>
<keyword evidence="3 7" id="KW-0812">Transmembrane</keyword>
<gene>
    <name evidence="7 10" type="primary">ftsL</name>
    <name evidence="10" type="ORF">KAK10_08860</name>
</gene>
<evidence type="ECO:0000256" key="4">
    <source>
        <dbReference type="ARBA" id="ARBA00022989"/>
    </source>
</evidence>
<keyword evidence="5 7" id="KW-0472">Membrane</keyword>
<keyword evidence="4 7" id="KW-1133">Transmembrane helix</keyword>
<evidence type="ECO:0000256" key="1">
    <source>
        <dbReference type="ARBA" id="ARBA00022475"/>
    </source>
</evidence>
<protein>
    <recommendedName>
        <fullName evidence="7 8">Cell division protein FtsL</fullName>
    </recommendedName>
</protein>
<comment type="subcellular location">
    <subcellularLocation>
        <location evidence="7">Cell membrane</location>
        <topology evidence="7">Single-pass type II membrane protein</topology>
    </subcellularLocation>
    <text evidence="7">Localizes to the division septum where it forms a ring structure.</text>
</comment>
<evidence type="ECO:0000256" key="2">
    <source>
        <dbReference type="ARBA" id="ARBA00022618"/>
    </source>
</evidence>
<evidence type="ECO:0000313" key="10">
    <source>
        <dbReference type="EMBL" id="MCM2438008.1"/>
    </source>
</evidence>